<comment type="caution">
    <text evidence="4">The sequence shown here is derived from an EMBL/GenBank/DDBJ whole genome shotgun (WGS) entry which is preliminary data.</text>
</comment>
<accession>A0A9X9F0A4</accession>
<dbReference type="GO" id="GO:0046872">
    <property type="term" value="F:metal ion binding"/>
    <property type="evidence" value="ECO:0007669"/>
    <property type="project" value="UniProtKB-KW"/>
</dbReference>
<keyword evidence="2" id="KW-0479">Metal-binding</keyword>
<comment type="cofactor">
    <cofactor evidence="2">
        <name>Mg(2+)</name>
        <dbReference type="ChEBI" id="CHEBI:18420"/>
    </cofactor>
    <text evidence="2">Binds 1 Mg(2+) ion.</text>
</comment>
<feature type="binding site" evidence="2">
    <location>
        <position position="62"/>
    </location>
    <ligand>
        <name>Mg(2+)</name>
        <dbReference type="ChEBI" id="CHEBI:18420"/>
    </ligand>
</feature>
<dbReference type="SUPFAM" id="SSF53649">
    <property type="entry name" value="Alkaline phosphatase-like"/>
    <property type="match status" value="1"/>
</dbReference>
<dbReference type="AlphaFoldDB" id="A0A9X9F0A4"/>
<reference evidence="4 5" key="1">
    <citation type="journal article" date="2019" name="Environ. Microbiol.">
        <title>An active ?-lactamase is a part of an orchestrated cell wall stress resistance network of Bacillus subtilis and related rhizosphere species.</title>
        <authorList>
            <person name="Bucher T."/>
            <person name="Keren-Paz A."/>
            <person name="Hausser J."/>
            <person name="Olender T."/>
            <person name="Cytryn E."/>
            <person name="Kolodkin-Gal I."/>
        </authorList>
    </citation>
    <scope>NUCLEOTIDE SEQUENCE [LARGE SCALE GENOMIC DNA]</scope>
    <source>
        <strain evidence="4 5">I32</strain>
    </source>
</reference>
<gene>
    <name evidence="4" type="ORF">FC695_45730</name>
</gene>
<organism evidence="4 5">
    <name type="scientific">Bacillus cereus</name>
    <dbReference type="NCBI Taxonomy" id="1396"/>
    <lineage>
        <taxon>Bacteria</taxon>
        <taxon>Bacillati</taxon>
        <taxon>Bacillota</taxon>
        <taxon>Bacilli</taxon>
        <taxon>Bacillales</taxon>
        <taxon>Bacillaceae</taxon>
        <taxon>Bacillus</taxon>
        <taxon>Bacillus cereus group</taxon>
    </lineage>
</organism>
<feature type="non-terminal residue" evidence="4">
    <location>
        <position position="92"/>
    </location>
</feature>
<evidence type="ECO:0000256" key="3">
    <source>
        <dbReference type="RuleBase" id="RU003946"/>
    </source>
</evidence>
<sequence>LATGNKSNSGYVGVLPSIVSSPSLEPIKEEDKLRPVANVLEGAKRTGRATGIVATSEIQHATPAGFSAHHVNRKHFDVIAKQQVYQNIDVVL</sequence>
<keyword evidence="2" id="KW-0460">Magnesium</keyword>
<name>A0A9X9F0A4_BACCE</name>
<proteinExistence type="inferred from homology"/>
<evidence type="ECO:0000256" key="2">
    <source>
        <dbReference type="PIRSR" id="PIRSR601952-2"/>
    </source>
</evidence>
<dbReference type="InterPro" id="IPR001952">
    <property type="entry name" value="Alkaline_phosphatase"/>
</dbReference>
<evidence type="ECO:0000313" key="4">
    <source>
        <dbReference type="EMBL" id="TKI78628.1"/>
    </source>
</evidence>
<dbReference type="Gene3D" id="3.40.720.10">
    <property type="entry name" value="Alkaline Phosphatase, subunit A"/>
    <property type="match status" value="1"/>
</dbReference>
<protein>
    <submittedName>
        <fullName evidence="4">Alkaline phosphatase</fullName>
    </submittedName>
</protein>
<comment type="similarity">
    <text evidence="3">Belongs to the alkaline phosphatase family.</text>
</comment>
<dbReference type="PANTHER" id="PTHR11596:SF5">
    <property type="entry name" value="ALKALINE PHOSPHATASE"/>
    <property type="match status" value="1"/>
</dbReference>
<dbReference type="InterPro" id="IPR017850">
    <property type="entry name" value="Alkaline_phosphatase_core_sf"/>
</dbReference>
<dbReference type="Proteomes" id="UP000308444">
    <property type="component" value="Unassembled WGS sequence"/>
</dbReference>
<dbReference type="GO" id="GO:0004035">
    <property type="term" value="F:alkaline phosphatase activity"/>
    <property type="evidence" value="ECO:0007669"/>
    <property type="project" value="TreeGrafter"/>
</dbReference>
<dbReference type="EMBL" id="SZOH01005658">
    <property type="protein sequence ID" value="TKI78628.1"/>
    <property type="molecule type" value="Genomic_DNA"/>
</dbReference>
<evidence type="ECO:0000313" key="5">
    <source>
        <dbReference type="Proteomes" id="UP000308444"/>
    </source>
</evidence>
<feature type="non-terminal residue" evidence="4">
    <location>
        <position position="1"/>
    </location>
</feature>
<dbReference type="Pfam" id="PF00245">
    <property type="entry name" value="Alk_phosphatase"/>
    <property type="match status" value="1"/>
</dbReference>
<evidence type="ECO:0000256" key="1">
    <source>
        <dbReference type="ARBA" id="ARBA00022553"/>
    </source>
</evidence>
<keyword evidence="1" id="KW-0597">Phosphoprotein</keyword>
<feature type="binding site" evidence="2">
    <location>
        <position position="60"/>
    </location>
    <ligand>
        <name>Mg(2+)</name>
        <dbReference type="ChEBI" id="CHEBI:18420"/>
    </ligand>
</feature>
<dbReference type="PANTHER" id="PTHR11596">
    <property type="entry name" value="ALKALINE PHOSPHATASE"/>
    <property type="match status" value="1"/>
</dbReference>
<dbReference type="PRINTS" id="PR00113">
    <property type="entry name" value="ALKPHPHTASE"/>
</dbReference>